<dbReference type="AlphaFoldDB" id="A0A3M7Q8M8"/>
<protein>
    <submittedName>
        <fullName evidence="1">Uncharacterized protein</fullName>
    </submittedName>
</protein>
<organism evidence="1 2">
    <name type="scientific">Brachionus plicatilis</name>
    <name type="common">Marine rotifer</name>
    <name type="synonym">Brachionus muelleri</name>
    <dbReference type="NCBI Taxonomy" id="10195"/>
    <lineage>
        <taxon>Eukaryota</taxon>
        <taxon>Metazoa</taxon>
        <taxon>Spiralia</taxon>
        <taxon>Gnathifera</taxon>
        <taxon>Rotifera</taxon>
        <taxon>Eurotatoria</taxon>
        <taxon>Monogononta</taxon>
        <taxon>Pseudotrocha</taxon>
        <taxon>Ploima</taxon>
        <taxon>Brachionidae</taxon>
        <taxon>Brachionus</taxon>
    </lineage>
</organism>
<dbReference type="EMBL" id="REGN01006943">
    <property type="protein sequence ID" value="RNA07807.1"/>
    <property type="molecule type" value="Genomic_DNA"/>
</dbReference>
<reference evidence="1 2" key="1">
    <citation type="journal article" date="2018" name="Sci. Rep.">
        <title>Genomic signatures of local adaptation to the degree of environmental predictability in rotifers.</title>
        <authorList>
            <person name="Franch-Gras L."/>
            <person name="Hahn C."/>
            <person name="Garcia-Roger E.M."/>
            <person name="Carmona M.J."/>
            <person name="Serra M."/>
            <person name="Gomez A."/>
        </authorList>
    </citation>
    <scope>NUCLEOTIDE SEQUENCE [LARGE SCALE GENOMIC DNA]</scope>
    <source>
        <strain evidence="1">HYR1</strain>
    </source>
</reference>
<proteinExistence type="predicted"/>
<dbReference type="Proteomes" id="UP000276133">
    <property type="component" value="Unassembled WGS sequence"/>
</dbReference>
<evidence type="ECO:0000313" key="2">
    <source>
        <dbReference type="Proteomes" id="UP000276133"/>
    </source>
</evidence>
<accession>A0A3M7Q8M8</accession>
<comment type="caution">
    <text evidence="1">The sequence shown here is derived from an EMBL/GenBank/DDBJ whole genome shotgun (WGS) entry which is preliminary data.</text>
</comment>
<keyword evidence="2" id="KW-1185">Reference proteome</keyword>
<sequence length="104" mass="11674">MGKFFCGCRWRHESRAGEQIELLFEHLLLVLDQLVLVSGALVEHSVVRRRVHVLVVAQLEQIGDVFLVVTLVLLLLQEIPCQRGIGLVAELKVGLVCEHVRLGN</sequence>
<gene>
    <name evidence="1" type="ORF">BpHYR1_003255</name>
</gene>
<evidence type="ECO:0000313" key="1">
    <source>
        <dbReference type="EMBL" id="RNA07807.1"/>
    </source>
</evidence>
<name>A0A3M7Q8M8_BRAPC</name>